<dbReference type="SUPFAM" id="SSF103637">
    <property type="entry name" value="CCHHC domain"/>
    <property type="match status" value="1"/>
</dbReference>
<dbReference type="PROSITE" id="PS51726">
    <property type="entry name" value="MYST_HAT"/>
    <property type="match status" value="1"/>
</dbReference>
<keyword evidence="7" id="KW-0597">Phosphoprotein</keyword>
<evidence type="ECO:0000256" key="23">
    <source>
        <dbReference type="PIRSR" id="PIRSR602717-51"/>
    </source>
</evidence>
<dbReference type="GO" id="GO:0000775">
    <property type="term" value="C:chromosome, centromeric region"/>
    <property type="evidence" value="ECO:0007669"/>
    <property type="project" value="UniProtKB-SubCell"/>
</dbReference>
<evidence type="ECO:0000256" key="5">
    <source>
        <dbReference type="ARBA" id="ARBA00022490"/>
    </source>
</evidence>
<keyword evidence="12 24" id="KW-0863">Zinc-finger</keyword>
<dbReference type="Gene3D" id="4.10.320.30">
    <property type="match status" value="1"/>
</dbReference>
<keyword evidence="14" id="KW-0832">Ubl conjugation</keyword>
<dbReference type="PANTHER" id="PTHR10615">
    <property type="entry name" value="HISTONE ACETYLTRANSFERASE"/>
    <property type="match status" value="1"/>
</dbReference>
<name>A0AAV1NWW2_SCOSC</name>
<feature type="compositionally biased region" description="Basic and acidic residues" evidence="26">
    <location>
        <begin position="285"/>
        <end position="295"/>
    </location>
</feature>
<comment type="caution">
    <text evidence="28">The sequence shown here is derived from an EMBL/GenBank/DDBJ whole genome shotgun (WGS) entry which is preliminary data.</text>
</comment>
<dbReference type="InterPro" id="IPR036060">
    <property type="entry name" value="Znf_C2H2C_sf"/>
</dbReference>
<dbReference type="InterPro" id="IPR002515">
    <property type="entry name" value="Znf_C2H2C"/>
</dbReference>
<feature type="compositionally biased region" description="Polar residues" evidence="26">
    <location>
        <begin position="157"/>
        <end position="175"/>
    </location>
</feature>
<keyword evidence="18" id="KW-0804">Transcription</keyword>
<dbReference type="Pfam" id="PF01530">
    <property type="entry name" value="zf-C2HC"/>
    <property type="match status" value="1"/>
</dbReference>
<evidence type="ECO:0000256" key="17">
    <source>
        <dbReference type="ARBA" id="ARBA00023015"/>
    </source>
</evidence>
<reference evidence="28 29" key="1">
    <citation type="submission" date="2024-01" db="EMBL/GenBank/DDBJ databases">
        <authorList>
            <person name="Alioto T."/>
            <person name="Alioto T."/>
            <person name="Gomez Garrido J."/>
        </authorList>
    </citation>
    <scope>NUCLEOTIDE SEQUENCE [LARGE SCALE GENOMIC DNA]</scope>
</reference>
<dbReference type="GO" id="GO:0045935">
    <property type="term" value="P:positive regulation of nucleobase-containing compound metabolic process"/>
    <property type="evidence" value="ECO:0007669"/>
    <property type="project" value="UniProtKB-ARBA"/>
</dbReference>
<evidence type="ECO:0000256" key="7">
    <source>
        <dbReference type="ARBA" id="ARBA00022553"/>
    </source>
</evidence>
<keyword evidence="10" id="KW-0479">Metal-binding</keyword>
<dbReference type="PANTHER" id="PTHR10615:SF161">
    <property type="entry name" value="HISTONE ACETYLTRANSFERASE KAT7"/>
    <property type="match status" value="1"/>
</dbReference>
<dbReference type="GO" id="GO:0005829">
    <property type="term" value="C:cytosol"/>
    <property type="evidence" value="ECO:0007669"/>
    <property type="project" value="UniProtKB-SubCell"/>
</dbReference>
<keyword evidence="19" id="KW-0234">DNA repair</keyword>
<evidence type="ECO:0000313" key="29">
    <source>
        <dbReference type="Proteomes" id="UP001314229"/>
    </source>
</evidence>
<evidence type="ECO:0000256" key="1">
    <source>
        <dbReference type="ARBA" id="ARBA00004123"/>
    </source>
</evidence>
<dbReference type="AlphaFoldDB" id="A0AAV1NWW2"/>
<feature type="domain" description="MYST-type HAT" evidence="27">
    <location>
        <begin position="358"/>
        <end position="633"/>
    </location>
</feature>
<evidence type="ECO:0000259" key="27">
    <source>
        <dbReference type="PROSITE" id="PS51726"/>
    </source>
</evidence>
<evidence type="ECO:0000256" key="15">
    <source>
        <dbReference type="ARBA" id="ARBA00022853"/>
    </source>
</evidence>
<comment type="similarity">
    <text evidence="4 25">Belongs to the MYST (SAS/MOZ) family.</text>
</comment>
<organism evidence="28 29">
    <name type="scientific">Scomber scombrus</name>
    <name type="common">Atlantic mackerel</name>
    <name type="synonym">Scomber vernalis</name>
    <dbReference type="NCBI Taxonomy" id="13677"/>
    <lineage>
        <taxon>Eukaryota</taxon>
        <taxon>Metazoa</taxon>
        <taxon>Chordata</taxon>
        <taxon>Craniata</taxon>
        <taxon>Vertebrata</taxon>
        <taxon>Euteleostomi</taxon>
        <taxon>Actinopterygii</taxon>
        <taxon>Neopterygii</taxon>
        <taxon>Teleostei</taxon>
        <taxon>Neoteleostei</taxon>
        <taxon>Acanthomorphata</taxon>
        <taxon>Pelagiaria</taxon>
        <taxon>Scombriformes</taxon>
        <taxon>Scombridae</taxon>
        <taxon>Scomber</taxon>
    </lineage>
</organism>
<dbReference type="Gene3D" id="3.40.630.30">
    <property type="match status" value="1"/>
</dbReference>
<feature type="compositionally biased region" description="Basic and acidic residues" evidence="26">
    <location>
        <begin position="176"/>
        <end position="196"/>
    </location>
</feature>
<evidence type="ECO:0000256" key="21">
    <source>
        <dbReference type="ARBA" id="ARBA00023315"/>
    </source>
</evidence>
<dbReference type="InterPro" id="IPR016181">
    <property type="entry name" value="Acyl_CoA_acyltransferase"/>
</dbReference>
<dbReference type="GO" id="GO:1902035">
    <property type="term" value="P:positive regulation of hematopoietic stem cell proliferation"/>
    <property type="evidence" value="ECO:0007669"/>
    <property type="project" value="UniProtKB-ARBA"/>
</dbReference>
<dbReference type="GO" id="GO:0045815">
    <property type="term" value="P:transcription initiation-coupled chromatin remodeling"/>
    <property type="evidence" value="ECO:0007669"/>
    <property type="project" value="UniProtKB-ARBA"/>
</dbReference>
<evidence type="ECO:0000256" key="24">
    <source>
        <dbReference type="PROSITE-ProRule" id="PRU01143"/>
    </source>
</evidence>
<keyword evidence="8" id="KW-0808">Transferase</keyword>
<evidence type="ECO:0000256" key="6">
    <source>
        <dbReference type="ARBA" id="ARBA00022499"/>
    </source>
</evidence>
<evidence type="ECO:0000256" key="8">
    <source>
        <dbReference type="ARBA" id="ARBA00022679"/>
    </source>
</evidence>
<dbReference type="Pfam" id="PF01853">
    <property type="entry name" value="MOZ_SAS"/>
    <property type="match status" value="1"/>
</dbReference>
<dbReference type="EC" id="2.3.1.48" evidence="25"/>
<keyword evidence="13" id="KW-0862">Zinc</keyword>
<keyword evidence="20 25" id="KW-0539">Nucleus</keyword>
<keyword evidence="29" id="KW-1185">Reference proteome</keyword>
<evidence type="ECO:0000256" key="13">
    <source>
        <dbReference type="ARBA" id="ARBA00022833"/>
    </source>
</evidence>
<feature type="compositionally biased region" description="Basic and acidic residues" evidence="26">
    <location>
        <begin position="259"/>
        <end position="270"/>
    </location>
</feature>
<dbReference type="GO" id="GO:0003712">
    <property type="term" value="F:transcription coregulator activity"/>
    <property type="evidence" value="ECO:0007669"/>
    <property type="project" value="TreeGrafter"/>
</dbReference>
<keyword evidence="15" id="KW-0156">Chromatin regulator</keyword>
<gene>
    <name evidence="28" type="ORF">FSCOSCO3_A015198</name>
</gene>
<feature type="region of interest" description="Disordered" evidence="26">
    <location>
        <begin position="78"/>
        <end position="201"/>
    </location>
</feature>
<comment type="subcellular location">
    <subcellularLocation>
        <location evidence="3">Chromosome</location>
        <location evidence="3">Centromere</location>
    </subcellularLocation>
    <subcellularLocation>
        <location evidence="2">Cytoplasm</location>
        <location evidence="2">Cytosol</location>
    </subcellularLocation>
    <subcellularLocation>
        <location evidence="1 25">Nucleus</location>
    </subcellularLocation>
</comment>
<evidence type="ECO:0000256" key="22">
    <source>
        <dbReference type="ARBA" id="ARBA00023328"/>
    </source>
</evidence>
<keyword evidence="11" id="KW-0227">DNA damage</keyword>
<keyword evidence="5" id="KW-0963">Cytoplasm</keyword>
<dbReference type="FunFam" id="1.10.10.10:FF:000092">
    <property type="entry name" value="Histone acetyltransferase"/>
    <property type="match status" value="1"/>
</dbReference>
<evidence type="ECO:0000256" key="9">
    <source>
        <dbReference type="ARBA" id="ARBA00022705"/>
    </source>
</evidence>
<keyword evidence="16" id="KW-0007">Acetylation</keyword>
<dbReference type="InterPro" id="IPR036388">
    <property type="entry name" value="WH-like_DNA-bd_sf"/>
</dbReference>
<feature type="compositionally biased region" description="Basic and acidic residues" evidence="26">
    <location>
        <begin position="141"/>
        <end position="152"/>
    </location>
</feature>
<dbReference type="GO" id="GO:0036408">
    <property type="term" value="F:histone H3K14 acetyltransferase activity"/>
    <property type="evidence" value="ECO:0007669"/>
    <property type="project" value="UniProtKB-ARBA"/>
</dbReference>
<dbReference type="GO" id="GO:0008270">
    <property type="term" value="F:zinc ion binding"/>
    <property type="evidence" value="ECO:0007669"/>
    <property type="project" value="UniProtKB-KW"/>
</dbReference>
<dbReference type="GO" id="GO:0006281">
    <property type="term" value="P:DNA repair"/>
    <property type="evidence" value="ECO:0007669"/>
    <property type="project" value="UniProtKB-KW"/>
</dbReference>
<dbReference type="Gene3D" id="1.10.10.10">
    <property type="entry name" value="Winged helix-like DNA-binding domain superfamily/Winged helix DNA-binding domain"/>
    <property type="match status" value="1"/>
</dbReference>
<dbReference type="Proteomes" id="UP001314229">
    <property type="component" value="Unassembled WGS sequence"/>
</dbReference>
<dbReference type="GO" id="GO:0003682">
    <property type="term" value="F:chromatin binding"/>
    <property type="evidence" value="ECO:0007669"/>
    <property type="project" value="TreeGrafter"/>
</dbReference>
<evidence type="ECO:0000313" key="28">
    <source>
        <dbReference type="EMBL" id="CAK6964087.1"/>
    </source>
</evidence>
<evidence type="ECO:0000256" key="2">
    <source>
        <dbReference type="ARBA" id="ARBA00004514"/>
    </source>
</evidence>
<proteinExistence type="inferred from homology"/>
<dbReference type="InterPro" id="IPR002717">
    <property type="entry name" value="HAT_MYST-type"/>
</dbReference>
<dbReference type="PROSITE" id="PS51802">
    <property type="entry name" value="ZF_CCHHC"/>
    <property type="match status" value="1"/>
</dbReference>
<evidence type="ECO:0000256" key="25">
    <source>
        <dbReference type="RuleBase" id="RU361211"/>
    </source>
</evidence>
<dbReference type="Pfam" id="PF17772">
    <property type="entry name" value="zf-MYST"/>
    <property type="match status" value="1"/>
</dbReference>
<dbReference type="GO" id="GO:0006357">
    <property type="term" value="P:regulation of transcription by RNA polymerase II"/>
    <property type="evidence" value="ECO:0007669"/>
    <property type="project" value="TreeGrafter"/>
</dbReference>
<evidence type="ECO:0000256" key="16">
    <source>
        <dbReference type="ARBA" id="ARBA00022990"/>
    </source>
</evidence>
<dbReference type="InterPro" id="IPR040706">
    <property type="entry name" value="Zf-MYST"/>
</dbReference>
<dbReference type="GO" id="GO:0036409">
    <property type="term" value="C:histone H3-K14 acetyltransferase complex"/>
    <property type="evidence" value="ECO:0007669"/>
    <property type="project" value="UniProtKB-ARBA"/>
</dbReference>
<evidence type="ECO:0000256" key="3">
    <source>
        <dbReference type="ARBA" id="ARBA00004584"/>
    </source>
</evidence>
<evidence type="ECO:0000256" key="18">
    <source>
        <dbReference type="ARBA" id="ARBA00023163"/>
    </source>
</evidence>
<dbReference type="FunFam" id="3.30.60.60:FF:000001">
    <property type="entry name" value="Histone acetyltransferase"/>
    <property type="match status" value="1"/>
</dbReference>
<feature type="compositionally biased region" description="Polar residues" evidence="26">
    <location>
        <begin position="111"/>
        <end position="140"/>
    </location>
</feature>
<feature type="region of interest" description="Disordered" evidence="26">
    <location>
        <begin position="259"/>
        <end position="318"/>
    </location>
</feature>
<dbReference type="FunFam" id="3.40.630.30:FF:000001">
    <property type="entry name" value="Histone acetyltransferase"/>
    <property type="match status" value="1"/>
</dbReference>
<dbReference type="GO" id="GO:0006260">
    <property type="term" value="P:DNA replication"/>
    <property type="evidence" value="ECO:0007669"/>
    <property type="project" value="UniProtKB-KW"/>
</dbReference>
<keyword evidence="6" id="KW-1017">Isopeptide bond</keyword>
<keyword evidence="17" id="KW-0805">Transcription regulation</keyword>
<sequence>MDIMVAKDVLTAHSTSYRKCNSLYCLFGECGAIDPGKAVYIQTYAWIKINTLLSFVTVYKVCLSFACFVSSNAHESAPVKLKMPRRRQRHMAGSGSDGTEDSDSSAEREQTNSSESDGNMSKRQRLTRASTRLSQSSQDTPDLKRAADHDESPPLTPTGNAPSSESELDISSPNASHDESQAKDQASRDSDKDLSHRPKRRRCHETYNFNMKCPTPGCNSLGHLTGKHERHFAVSGCPLYHNLSADECKVKAISREKQEEEMKVQEESNSRHATRHQTPTSKQSRYKEQVAEIRKGRNSGLQKEQKEKHMEHRQTHSNTREPLLENITSDYDLELFRKAQARASEDLEKLRIQGQITEGSNMIKTILFGRYELDTWYHSPYPEEYARLGRLYVCEFCLKYMKSQTILRRHMAKCVWKHPPGDEVYRKGAISVFEVDGKKNKIYCQNLCLLAKLFLDHKTLYYDVEPFLFYVMTEADNTGCHLVGYFSKEKNSFLNYNVSCILTMPQYMRQGFGKMLIDFSYLLSKVEEKVGSPERPLSDLGLISYRSYWKEVLLRYMCNFQGKEISIKEISQETAVNPVDIVSTLQSLQMLKYWKGKHLVLKRQDLIDEWKAKEIKRGNSNKTIDPSSLKWTPPKGT</sequence>
<keyword evidence="21" id="KW-0012">Acyltransferase</keyword>
<evidence type="ECO:0000256" key="12">
    <source>
        <dbReference type="ARBA" id="ARBA00022771"/>
    </source>
</evidence>
<protein>
    <recommendedName>
        <fullName evidence="25">Histone acetyltransferase</fullName>
        <ecNumber evidence="25">2.3.1.48</ecNumber>
    </recommendedName>
</protein>
<evidence type="ECO:0000256" key="26">
    <source>
        <dbReference type="SAM" id="MobiDB-lite"/>
    </source>
</evidence>
<keyword evidence="22" id="KW-0137">Centromere</keyword>
<evidence type="ECO:0000256" key="4">
    <source>
        <dbReference type="ARBA" id="ARBA00010107"/>
    </source>
</evidence>
<evidence type="ECO:0000256" key="20">
    <source>
        <dbReference type="ARBA" id="ARBA00023242"/>
    </source>
</evidence>
<feature type="compositionally biased region" description="Basic and acidic residues" evidence="26">
    <location>
        <begin position="303"/>
        <end position="318"/>
    </location>
</feature>
<comment type="catalytic activity">
    <reaction evidence="25">
        <text>L-lysyl-[protein] + acetyl-CoA = N(6)-acetyl-L-lysyl-[protein] + CoA + H(+)</text>
        <dbReference type="Rhea" id="RHEA:45948"/>
        <dbReference type="Rhea" id="RHEA-COMP:9752"/>
        <dbReference type="Rhea" id="RHEA-COMP:10731"/>
        <dbReference type="ChEBI" id="CHEBI:15378"/>
        <dbReference type="ChEBI" id="CHEBI:29969"/>
        <dbReference type="ChEBI" id="CHEBI:57287"/>
        <dbReference type="ChEBI" id="CHEBI:57288"/>
        <dbReference type="ChEBI" id="CHEBI:61930"/>
        <dbReference type="EC" id="2.3.1.48"/>
    </reaction>
</comment>
<evidence type="ECO:0000256" key="14">
    <source>
        <dbReference type="ARBA" id="ARBA00022843"/>
    </source>
</evidence>
<dbReference type="GO" id="GO:0010485">
    <property type="term" value="F:histone H4 acetyltransferase activity"/>
    <property type="evidence" value="ECO:0007669"/>
    <property type="project" value="TreeGrafter"/>
</dbReference>
<accession>A0AAV1NWW2</accession>
<dbReference type="EMBL" id="CAWUFR010000070">
    <property type="protein sequence ID" value="CAK6964087.1"/>
    <property type="molecule type" value="Genomic_DNA"/>
</dbReference>
<dbReference type="FunFam" id="4.10.320.30:FF:000002">
    <property type="entry name" value="Histone acetyltransferase"/>
    <property type="match status" value="1"/>
</dbReference>
<evidence type="ECO:0000256" key="10">
    <source>
        <dbReference type="ARBA" id="ARBA00022723"/>
    </source>
</evidence>
<evidence type="ECO:0000256" key="19">
    <source>
        <dbReference type="ARBA" id="ARBA00023204"/>
    </source>
</evidence>
<dbReference type="SUPFAM" id="SSF55729">
    <property type="entry name" value="Acyl-CoA N-acyltransferases (Nat)"/>
    <property type="match status" value="1"/>
</dbReference>
<feature type="active site" description="Proton donor/acceptor" evidence="23">
    <location>
        <position position="534"/>
    </location>
</feature>
<evidence type="ECO:0000256" key="11">
    <source>
        <dbReference type="ARBA" id="ARBA00022763"/>
    </source>
</evidence>
<dbReference type="InterPro" id="IPR050603">
    <property type="entry name" value="MYST_HAT"/>
</dbReference>
<dbReference type="Gene3D" id="3.30.60.60">
    <property type="entry name" value="N-acetyl transferase-like"/>
    <property type="match status" value="1"/>
</dbReference>
<keyword evidence="9" id="KW-0235">DNA replication</keyword>